<organism evidence="1 2">
    <name type="scientific">Rhizobium changzhiense</name>
    <dbReference type="NCBI Taxonomy" id="2692317"/>
    <lineage>
        <taxon>Bacteria</taxon>
        <taxon>Pseudomonadati</taxon>
        <taxon>Pseudomonadota</taxon>
        <taxon>Alphaproteobacteria</taxon>
        <taxon>Hyphomicrobiales</taxon>
        <taxon>Rhizobiaceae</taxon>
        <taxon>Rhizobium/Agrobacterium group</taxon>
        <taxon>Rhizobium</taxon>
    </lineage>
</organism>
<dbReference type="Proteomes" id="UP000532162">
    <property type="component" value="Unassembled WGS sequence"/>
</dbReference>
<name>A0A7Z0RDN3_9HYPH</name>
<gene>
    <name evidence="1" type="ORF">HX900_00090</name>
</gene>
<evidence type="ECO:0000313" key="1">
    <source>
        <dbReference type="EMBL" id="NZD59526.1"/>
    </source>
</evidence>
<dbReference type="AlphaFoldDB" id="A0A7Z0RDN3"/>
<sequence>MTAEIAILNKLAVALATDSAVTITAGDEEQKIYDSADKLFDLSFKNPMGIMIYNGMQFMQAPLQTLISEYRSNCRSFETVREAADDFLRYLNDWGADSPAYVIKSAIETIIQPGLDQIRARIQKKHKELFESDDFAELQQRLEAIPGDVLDVVDTILAKANPSAFVGGTPPEIDTDRLSLIRQIVTENWPSDDAEFLDRLVAIAVNLLLLDITSPTHTGIVIAGFGTAEKFPTLVSFTIEGVIFDKLKFSETNFVDIDRNGERARVIPFAQKEMVERFLYGLDSEIERQITVWCKEAVPEIRNQILESLDMTDEDKNSLTQEAQDAEDAFIDDLKNKRFEEIRTSSRTAIEGMVEFMPKPELARMAEALVNLTSIKRRVSRGMETVGGPIDVAVISRTEGFIWVKRKHYFSTELNPRYVSRISMKTTRNEDGSNGQES</sequence>
<evidence type="ECO:0000313" key="2">
    <source>
        <dbReference type="Proteomes" id="UP000532162"/>
    </source>
</evidence>
<accession>A0A7Z0RDN3</accession>
<dbReference type="EMBL" id="JACCPJ010000001">
    <property type="protein sequence ID" value="NZD59526.1"/>
    <property type="molecule type" value="Genomic_DNA"/>
</dbReference>
<dbReference type="RefSeq" id="WP_180693185.1">
    <property type="nucleotide sequence ID" value="NZ_JACCPJ010000001.1"/>
</dbReference>
<reference evidence="1 2" key="1">
    <citation type="submission" date="2020-07" db="EMBL/GenBank/DDBJ databases">
        <authorList>
            <person name="Sun Q."/>
        </authorList>
    </citation>
    <scope>NUCLEOTIDE SEQUENCE [LARGE SCALE GENOMIC DNA]</scope>
    <source>
        <strain evidence="1 2">WYCCWR 11290</strain>
    </source>
</reference>
<proteinExistence type="predicted"/>
<comment type="caution">
    <text evidence="1">The sequence shown here is derived from an EMBL/GenBank/DDBJ whole genome shotgun (WGS) entry which is preliminary data.</text>
</comment>
<protein>
    <submittedName>
        <fullName evidence="1">Uncharacterized protein</fullName>
    </submittedName>
</protein>